<dbReference type="Proteomes" id="UP000009223">
    <property type="component" value="Chromosome"/>
</dbReference>
<accession>F5YJL9</accession>
<feature type="signal peptide" evidence="1">
    <location>
        <begin position="1"/>
        <end position="23"/>
    </location>
</feature>
<sequence>MLRRNLKFLAAAILAAALVTACAAAFDAGEDSAEYDAQGNRLVTVTVPLESAGRAVTTAVAKGNIDFYEVVFQQVNNASPAVPTGKYYSATGYKGVDKELVLKIAPGNYYAVLFAGRKETGDTAVLLATDIQYVGGTGASGGGGTPDVAGSPAFIISDTGGISNVGTGATVIAFKLTTLDLAGFDGDTTKKLTLSGSPVSGKTPATADAFAYSHYTYPLTSAGATITVTFDTNTVGVFPGYKYTSGTSPVFKSAIDAPTVDFKIGGVGTAVKDSNEKEVTGFELEALASPTPAFSAVAVGGNPEPAVDGGVLSFSFKLPDTAGVTNLGIDISVYAFKDPTTRNATSQMKAIKWHVRNGLDTRRLDTDTLTAENSGAGILIALGVTPDTLLPVPVGTSY</sequence>
<dbReference type="STRING" id="545694.TREPR_3394"/>
<keyword evidence="2" id="KW-0449">Lipoprotein</keyword>
<organism evidence="2 3">
    <name type="scientific">Treponema primitia (strain ATCC BAA-887 / DSM 12427 / ZAS-2)</name>
    <dbReference type="NCBI Taxonomy" id="545694"/>
    <lineage>
        <taxon>Bacteria</taxon>
        <taxon>Pseudomonadati</taxon>
        <taxon>Spirochaetota</taxon>
        <taxon>Spirochaetia</taxon>
        <taxon>Spirochaetales</taxon>
        <taxon>Treponemataceae</taxon>
        <taxon>Treponema</taxon>
    </lineage>
</organism>
<dbReference type="PROSITE" id="PS51257">
    <property type="entry name" value="PROKAR_LIPOPROTEIN"/>
    <property type="match status" value="1"/>
</dbReference>
<gene>
    <name evidence="2" type="ordered locus">TREPR_3394</name>
</gene>
<reference evidence="2 3" key="2">
    <citation type="journal article" date="2011" name="ISME J.">
        <title>RNA-seq reveals cooperative metabolic interactions between two termite-gut spirochete species in co-culture.</title>
        <authorList>
            <person name="Rosenthal A.Z."/>
            <person name="Matson E.G."/>
            <person name="Eldar A."/>
            <person name="Leadbetter J.R."/>
        </authorList>
    </citation>
    <scope>NUCLEOTIDE SEQUENCE [LARGE SCALE GENOMIC DNA]</scope>
    <source>
        <strain evidence="3">ATCC BAA-887 / DSM 12427 / ZAS-2</strain>
    </source>
</reference>
<reference evidence="3" key="1">
    <citation type="submission" date="2009-12" db="EMBL/GenBank/DDBJ databases">
        <title>Complete sequence of Treponema primitia strain ZAS-2.</title>
        <authorList>
            <person name="Tetu S.G."/>
            <person name="Matson E."/>
            <person name="Ren Q."/>
            <person name="Seshadri R."/>
            <person name="Elbourne L."/>
            <person name="Hassan K.A."/>
            <person name="Durkin A."/>
            <person name="Radune D."/>
            <person name="Mohamoud Y."/>
            <person name="Shay R."/>
            <person name="Jin S."/>
            <person name="Zhang X."/>
            <person name="Lucey K."/>
            <person name="Ballor N.R."/>
            <person name="Ottesen E."/>
            <person name="Rosenthal R."/>
            <person name="Allen A."/>
            <person name="Leadbetter J.R."/>
            <person name="Paulsen I.T."/>
        </authorList>
    </citation>
    <scope>NUCLEOTIDE SEQUENCE [LARGE SCALE GENOMIC DNA]</scope>
    <source>
        <strain evidence="3">ATCC BAA-887 / DSM 12427 / ZAS-2</strain>
    </source>
</reference>
<proteinExistence type="predicted"/>
<dbReference type="RefSeq" id="WP_015706887.1">
    <property type="nucleotide sequence ID" value="NC_015578.1"/>
</dbReference>
<evidence type="ECO:0000313" key="2">
    <source>
        <dbReference type="EMBL" id="AEF84142.1"/>
    </source>
</evidence>
<dbReference type="EMBL" id="CP001843">
    <property type="protein sequence ID" value="AEF84142.1"/>
    <property type="molecule type" value="Genomic_DNA"/>
</dbReference>
<feature type="chain" id="PRO_5003329939" evidence="1">
    <location>
        <begin position="24"/>
        <end position="398"/>
    </location>
</feature>
<dbReference type="OrthoDB" id="9827801at2"/>
<evidence type="ECO:0000256" key="1">
    <source>
        <dbReference type="SAM" id="SignalP"/>
    </source>
</evidence>
<protein>
    <submittedName>
        <fullName evidence="2">Putative lipoprotein</fullName>
    </submittedName>
</protein>
<dbReference type="HOGENOM" id="CLU_692503_0_0_12"/>
<dbReference type="KEGG" id="tpi:TREPR_3394"/>
<dbReference type="AlphaFoldDB" id="F5YJL9"/>
<keyword evidence="3" id="KW-1185">Reference proteome</keyword>
<keyword evidence="1" id="KW-0732">Signal</keyword>
<evidence type="ECO:0000313" key="3">
    <source>
        <dbReference type="Proteomes" id="UP000009223"/>
    </source>
</evidence>
<name>F5YJL9_TREPZ</name>